<proteinExistence type="predicted"/>
<feature type="coiled-coil region" evidence="1">
    <location>
        <begin position="102"/>
        <end position="220"/>
    </location>
</feature>
<evidence type="ECO:0000256" key="1">
    <source>
        <dbReference type="SAM" id="Coils"/>
    </source>
</evidence>
<accession>A0ABM8EBT2</accession>
<dbReference type="InterPro" id="IPR043652">
    <property type="entry name" value="CreS_CC"/>
</dbReference>
<dbReference type="EMBL" id="AP027142">
    <property type="protein sequence ID" value="BDV35469.1"/>
    <property type="molecule type" value="Genomic_DNA"/>
</dbReference>
<sequence length="495" mass="55587">MNDLLHLPAQYAVPDAGVAHVDAGAQNPSSFPEWTLDQIGAEDEEIKNRCIDLVQKVEELCAVKAHFVEISNWIGHILAAREETNAALVERGMMIALTEGALADMKEENRTLYEERDEARTENSLLTLETARLREATQVHEARIETLEADLRQAQGVGAQYQEAYEAERAEVYHLKGDLDELQDAVAKNDRLITQLQLDLSAARDEAAFARQHADVLQANLVEVQTHAGALQNELAEGKVYAGGLVERIRELEIALETERRQIGKLEELIASTHMEHQRAQAASRLELEEHRRQIAELEAKLDEQISRAQAAERLLVEARSELQEKSDQCRVGERLVQDLEQKLLRLSEHSEATAADMLQLKEKLDARERAHARLSRRARSLIRAMRDLSARLEKSEQKASLAGDRLNAERSRFADQKAHLEQANRDLVEQLERERASGKVTAGALEAARQQRLLQSREEEPSRDDLILADILARAERAHLEAEALAAAQAPIKA</sequence>
<keyword evidence="1" id="KW-0175">Coiled coil</keyword>
<feature type="coiled-coil region" evidence="1">
    <location>
        <begin position="249"/>
        <end position="438"/>
    </location>
</feature>
<evidence type="ECO:0000313" key="4">
    <source>
        <dbReference type="Proteomes" id="UP001317629"/>
    </source>
</evidence>
<reference evidence="3 4" key="1">
    <citation type="journal article" date="2023" name="Int. J. Syst. Evol. Microbiol.">
        <title>Methylocystis iwaonis sp. nov., a type II methane-oxidizing bacterium from surface soil of a rice paddy field in Japan, and emended description of the genus Methylocystis (ex Whittenbury et al. 1970) Bowman et al. 1993.</title>
        <authorList>
            <person name="Kaise H."/>
            <person name="Sawadogo J.B."/>
            <person name="Alam M.S."/>
            <person name="Ueno C."/>
            <person name="Dianou D."/>
            <person name="Shinjo R."/>
            <person name="Asakawa S."/>
        </authorList>
    </citation>
    <scope>NUCLEOTIDE SEQUENCE [LARGE SCALE GENOMIC DNA]</scope>
    <source>
        <strain evidence="3 4">SS37A-Re</strain>
    </source>
</reference>
<gene>
    <name evidence="3" type="ORF">SS37A_29980</name>
</gene>
<dbReference type="RefSeq" id="WP_281928907.1">
    <property type="nucleotide sequence ID" value="NZ_AP027142.1"/>
</dbReference>
<feature type="domain" description="Crescentin coiled-coil" evidence="2">
    <location>
        <begin position="83"/>
        <end position="453"/>
    </location>
</feature>
<name>A0ABM8EBT2_9HYPH</name>
<dbReference type="Pfam" id="PF19220">
    <property type="entry name" value="Rod_CreS"/>
    <property type="match status" value="1"/>
</dbReference>
<evidence type="ECO:0000313" key="3">
    <source>
        <dbReference type="EMBL" id="BDV35469.1"/>
    </source>
</evidence>
<dbReference type="Proteomes" id="UP001317629">
    <property type="component" value="Chromosome"/>
</dbReference>
<keyword evidence="4" id="KW-1185">Reference proteome</keyword>
<organism evidence="3 4">
    <name type="scientific">Methylocystis iwaonis</name>
    <dbReference type="NCBI Taxonomy" id="2885079"/>
    <lineage>
        <taxon>Bacteria</taxon>
        <taxon>Pseudomonadati</taxon>
        <taxon>Pseudomonadota</taxon>
        <taxon>Alphaproteobacteria</taxon>
        <taxon>Hyphomicrobiales</taxon>
        <taxon>Methylocystaceae</taxon>
        <taxon>Methylocystis</taxon>
    </lineage>
</organism>
<evidence type="ECO:0000259" key="2">
    <source>
        <dbReference type="Pfam" id="PF19220"/>
    </source>
</evidence>
<protein>
    <recommendedName>
        <fullName evidence="2">Crescentin coiled-coil domain-containing protein</fullName>
    </recommendedName>
</protein>